<name>A0AAV5A764_9AGAM</name>
<dbReference type="PANTHER" id="PTHR37957">
    <property type="entry name" value="BLR7070 PROTEIN"/>
    <property type="match status" value="1"/>
</dbReference>
<dbReference type="AlphaFoldDB" id="A0AAV5A764"/>
<keyword evidence="1" id="KW-0732">Signal</keyword>
<comment type="caution">
    <text evidence="3">The sequence shown here is derived from an EMBL/GenBank/DDBJ whole genome shotgun (WGS) entry which is preliminary data.</text>
</comment>
<gene>
    <name evidence="3" type="ORF">Clacol_003029</name>
</gene>
<evidence type="ECO:0000313" key="4">
    <source>
        <dbReference type="Proteomes" id="UP001050691"/>
    </source>
</evidence>
<dbReference type="InterPro" id="IPR027372">
    <property type="entry name" value="Phytase-like_dom"/>
</dbReference>
<feature type="chain" id="PRO_5043674712" description="Phytase-like domain-containing protein" evidence="1">
    <location>
        <begin position="20"/>
        <end position="508"/>
    </location>
</feature>
<dbReference type="Pfam" id="PF13449">
    <property type="entry name" value="Phytase-like"/>
    <property type="match status" value="1"/>
</dbReference>
<feature type="domain" description="Phytase-like" evidence="2">
    <location>
        <begin position="141"/>
        <end position="465"/>
    </location>
</feature>
<accession>A0AAV5A764</accession>
<protein>
    <recommendedName>
        <fullName evidence="2">Phytase-like domain-containing protein</fullName>
    </recommendedName>
</protein>
<keyword evidence="4" id="KW-1185">Reference proteome</keyword>
<reference evidence="3" key="1">
    <citation type="submission" date="2021-10" db="EMBL/GenBank/DDBJ databases">
        <title>De novo Genome Assembly of Clathrus columnatus (Basidiomycota, Fungi) Using Illumina and Nanopore Sequence Data.</title>
        <authorList>
            <person name="Ogiso-Tanaka E."/>
            <person name="Itagaki H."/>
            <person name="Hosoya T."/>
            <person name="Hosaka K."/>
        </authorList>
    </citation>
    <scope>NUCLEOTIDE SEQUENCE</scope>
    <source>
        <strain evidence="3">MO-923</strain>
    </source>
</reference>
<evidence type="ECO:0000259" key="2">
    <source>
        <dbReference type="Pfam" id="PF13449"/>
    </source>
</evidence>
<sequence length="508" mass="54785">MKFTLKYLVFRLFTVNVLAAPTSSVTEPDPANFVNVTLNGQKFIDKGMVAFGLIPAAFQDSTGNTFGGVGSAIAIERGTWTQNDDGSYSGSLIVQPDRGFNVDGTVNYQGRQHIVDFVLTPYYDTIPLSFNASQQTLALNYRSSLLYTERQGKTTTGLDSLAIRSPEQVGLIMDPSDPIANTTFNHLCLDAEGLALNADGTFWVSDEYGPYVHLFDSQGDLVLSIQPPEAILPFQQGSKSSTPVLNFTSSEDPTTGRAANQGFEGLTQDPLGTKLFVLLQSATIQDGGADKGTSQNTRLFVYNVTGSTSIPVLIAEYVVPLPQDSSNGHTFAQSEFHYLTDTQFLILARDGKGNGDGSGNEKSKYKNIDLFDISQATNIANTGFDEPSNPIANNGTIVKGITPAQYQPFISMIDSTQLGRFGLHNGKPINSSLLNSKWESLAVAPVGDPDFPDDYFIFTVSDNDFLTTTGVTNGVPYNAGLNVDTQFMVWRATLPSIQPGSVETSIGI</sequence>
<feature type="signal peptide" evidence="1">
    <location>
        <begin position="1"/>
        <end position="19"/>
    </location>
</feature>
<dbReference type="PANTHER" id="PTHR37957:SF1">
    <property type="entry name" value="PHYTASE-LIKE DOMAIN-CONTAINING PROTEIN"/>
    <property type="match status" value="1"/>
</dbReference>
<evidence type="ECO:0000313" key="3">
    <source>
        <dbReference type="EMBL" id="GJJ08810.1"/>
    </source>
</evidence>
<dbReference type="EMBL" id="BPWL01000003">
    <property type="protein sequence ID" value="GJJ08810.1"/>
    <property type="molecule type" value="Genomic_DNA"/>
</dbReference>
<evidence type="ECO:0000256" key="1">
    <source>
        <dbReference type="SAM" id="SignalP"/>
    </source>
</evidence>
<organism evidence="3 4">
    <name type="scientific">Clathrus columnatus</name>
    <dbReference type="NCBI Taxonomy" id="1419009"/>
    <lineage>
        <taxon>Eukaryota</taxon>
        <taxon>Fungi</taxon>
        <taxon>Dikarya</taxon>
        <taxon>Basidiomycota</taxon>
        <taxon>Agaricomycotina</taxon>
        <taxon>Agaricomycetes</taxon>
        <taxon>Phallomycetidae</taxon>
        <taxon>Phallales</taxon>
        <taxon>Clathraceae</taxon>
        <taxon>Clathrus</taxon>
    </lineage>
</organism>
<proteinExistence type="predicted"/>
<dbReference type="Proteomes" id="UP001050691">
    <property type="component" value="Unassembled WGS sequence"/>
</dbReference>
<dbReference type="SUPFAM" id="SSF101898">
    <property type="entry name" value="NHL repeat"/>
    <property type="match status" value="1"/>
</dbReference>